<dbReference type="EMBL" id="PZQS01000001">
    <property type="protein sequence ID" value="PVD39540.1"/>
    <property type="molecule type" value="Genomic_DNA"/>
</dbReference>
<keyword evidence="2" id="KW-1133">Transmembrane helix</keyword>
<protein>
    <submittedName>
        <fullName evidence="3">Uncharacterized protein</fullName>
    </submittedName>
</protein>
<feature type="compositionally biased region" description="Basic and acidic residues" evidence="1">
    <location>
        <begin position="263"/>
        <end position="276"/>
    </location>
</feature>
<feature type="transmembrane region" description="Helical" evidence="2">
    <location>
        <begin position="95"/>
        <end position="121"/>
    </location>
</feature>
<gene>
    <name evidence="3" type="ORF">C0Q70_02175</name>
</gene>
<reference evidence="3 4" key="1">
    <citation type="submission" date="2018-04" db="EMBL/GenBank/DDBJ databases">
        <title>The genome of golden apple snail Pomacea canaliculata provides insight into stress tolerance and invasive adaptation.</title>
        <authorList>
            <person name="Liu C."/>
            <person name="Liu B."/>
            <person name="Ren Y."/>
            <person name="Zhang Y."/>
            <person name="Wang H."/>
            <person name="Li S."/>
            <person name="Jiang F."/>
            <person name="Yin L."/>
            <person name="Zhang G."/>
            <person name="Qian W."/>
            <person name="Fan W."/>
        </authorList>
    </citation>
    <scope>NUCLEOTIDE SEQUENCE [LARGE SCALE GENOMIC DNA]</scope>
    <source>
        <strain evidence="3">SZHN2017</strain>
        <tissue evidence="3">Muscle</tissue>
    </source>
</reference>
<evidence type="ECO:0000256" key="2">
    <source>
        <dbReference type="SAM" id="Phobius"/>
    </source>
</evidence>
<dbReference type="OrthoDB" id="6047970at2759"/>
<comment type="caution">
    <text evidence="3">The sequence shown here is derived from an EMBL/GenBank/DDBJ whole genome shotgun (WGS) entry which is preliminary data.</text>
</comment>
<keyword evidence="2" id="KW-0472">Membrane</keyword>
<organism evidence="3 4">
    <name type="scientific">Pomacea canaliculata</name>
    <name type="common">Golden apple snail</name>
    <dbReference type="NCBI Taxonomy" id="400727"/>
    <lineage>
        <taxon>Eukaryota</taxon>
        <taxon>Metazoa</taxon>
        <taxon>Spiralia</taxon>
        <taxon>Lophotrochozoa</taxon>
        <taxon>Mollusca</taxon>
        <taxon>Gastropoda</taxon>
        <taxon>Caenogastropoda</taxon>
        <taxon>Architaenioglossa</taxon>
        <taxon>Ampullarioidea</taxon>
        <taxon>Ampullariidae</taxon>
        <taxon>Pomacea</taxon>
    </lineage>
</organism>
<keyword evidence="2" id="KW-0812">Transmembrane</keyword>
<name>A0A2T7Q1L3_POMCA</name>
<accession>A0A2T7Q1L3</accession>
<evidence type="ECO:0000256" key="1">
    <source>
        <dbReference type="SAM" id="MobiDB-lite"/>
    </source>
</evidence>
<feature type="transmembrane region" description="Helical" evidence="2">
    <location>
        <begin position="128"/>
        <end position="147"/>
    </location>
</feature>
<evidence type="ECO:0000313" key="4">
    <source>
        <dbReference type="Proteomes" id="UP000245119"/>
    </source>
</evidence>
<feature type="region of interest" description="Disordered" evidence="1">
    <location>
        <begin position="263"/>
        <end position="292"/>
    </location>
</feature>
<proteinExistence type="predicted"/>
<sequence>MSNRRSITLRSQWNLLKYPERCDSKAARDTVFNSNLFTTLRTSNDGHQTTDHCILTAMKSLVLILVLAAASMSAHVPEERDLLATNSLLSVVDPLLALATSLLPTLLSVLIPIVAALLNVVASLAGSLLGTALAVVHGLLTIVINIVSQLVDCVTAAINIPVGNIVKPILGTVTSAVSSIISNLTESTDLIVSRGGLHLETLTPEDGRTTVEEALSSIHNWKMDVQNQIAHIAQTLDASLRHYPHPEVGRRFDYADKVQEAEREKRKYLSDPERATAHAQDFSRTSHARRQF</sequence>
<dbReference type="Proteomes" id="UP000245119">
    <property type="component" value="Linkage Group LG1"/>
</dbReference>
<dbReference type="AlphaFoldDB" id="A0A2T7Q1L3"/>
<feature type="transmembrane region" description="Helical" evidence="2">
    <location>
        <begin position="53"/>
        <end position="75"/>
    </location>
</feature>
<keyword evidence="4" id="KW-1185">Reference proteome</keyword>
<evidence type="ECO:0000313" key="3">
    <source>
        <dbReference type="EMBL" id="PVD39540.1"/>
    </source>
</evidence>